<protein>
    <submittedName>
        <fullName evidence="1">DNA polymerase III subunit epsilon</fullName>
    </submittedName>
</protein>
<name>A0AAT9V6F2_9CAUD</name>
<accession>A0AAT9V6F2</accession>
<reference evidence="1" key="1">
    <citation type="journal article" date="2024" name="Can. J. Microbiol.">
        <title>Biological and genomic characteristics of three novel bacteriophages and a phage-plasmid of Klebsiella pneumoniae.</title>
        <authorList>
            <person name="Uskudar-Guclu A."/>
            <person name="Unlu S."/>
            <person name="Salih-Dogan H."/>
            <person name="Yalcin S."/>
            <person name="Basustaoglu A."/>
        </authorList>
    </citation>
    <scope>NUCLEOTIDE SEQUENCE</scope>
</reference>
<sequence>MLYNGFINERRTKMRIISKVKDVYDLQGTMYDAERVWYREEIKQVVNVPADFEQIIFYANLFETVKNGKFGVYQVGTLEIRPVLICGTLRWLYGYHTYRPNGGNTWIGYHFQTFEPAKVIELMEEEGLSVRLGWETNTIEKIDAYVRNATATASAFLETFNKPIAMAWDAAKSKTDPTVNITVKTDFNFHAEDFPWQEIDPNLYRWHQTLESYIFGVLGQGEPKTESTSDRDRLIAKGFDAKVSFRNMER</sequence>
<evidence type="ECO:0000313" key="1">
    <source>
        <dbReference type="EMBL" id="WJE88400.1"/>
    </source>
</evidence>
<proteinExistence type="predicted"/>
<dbReference type="EMBL" id="OQ790079">
    <property type="protein sequence ID" value="WJE88400.1"/>
    <property type="molecule type" value="Genomic_DNA"/>
</dbReference>
<organism evidence="1">
    <name type="scientific">Klebsiella phage Kpn02</name>
    <dbReference type="NCBI Taxonomy" id="3044023"/>
    <lineage>
        <taxon>Viruses</taxon>
        <taxon>Duplodnaviria</taxon>
        <taxon>Heunggongvirae</taxon>
        <taxon>Uroviricota</taxon>
        <taxon>Caudoviricetes</taxon>
        <taxon>Demerecviridae</taxon>
        <taxon>Sugarlandvirus</taxon>
    </lineage>
</organism>